<dbReference type="HOGENOM" id="CLU_081840_2_0_4"/>
<dbReference type="PANTHER" id="PTHR43617:SF2">
    <property type="entry name" value="UPF0039 PROTEIN SLL0451"/>
    <property type="match status" value="1"/>
</dbReference>
<proteinExistence type="predicted"/>
<evidence type="ECO:0000313" key="3">
    <source>
        <dbReference type="Proteomes" id="UP000001693"/>
    </source>
</evidence>
<dbReference type="STRING" id="395495.Lcho_1846"/>
<dbReference type="Gene3D" id="3.40.630.30">
    <property type="match status" value="1"/>
</dbReference>
<keyword evidence="2" id="KW-0808">Transferase</keyword>
<dbReference type="GO" id="GO:0016747">
    <property type="term" value="F:acyltransferase activity, transferring groups other than amino-acyl groups"/>
    <property type="evidence" value="ECO:0007669"/>
    <property type="project" value="InterPro"/>
</dbReference>
<dbReference type="PANTHER" id="PTHR43617">
    <property type="entry name" value="L-AMINO ACID N-ACETYLTRANSFERASE"/>
    <property type="match status" value="1"/>
</dbReference>
<organism evidence="2 3">
    <name type="scientific">Leptothrix cholodnii (strain ATCC 51168 / LMG 8142 / SP-6)</name>
    <name type="common">Leptothrix discophora (strain SP-6)</name>
    <dbReference type="NCBI Taxonomy" id="395495"/>
    <lineage>
        <taxon>Bacteria</taxon>
        <taxon>Pseudomonadati</taxon>
        <taxon>Pseudomonadota</taxon>
        <taxon>Betaproteobacteria</taxon>
        <taxon>Burkholderiales</taxon>
        <taxon>Sphaerotilaceae</taxon>
        <taxon>Leptothrix</taxon>
    </lineage>
</organism>
<dbReference type="KEGG" id="lch:Lcho_1846"/>
<keyword evidence="3" id="KW-1185">Reference proteome</keyword>
<dbReference type="InterPro" id="IPR016181">
    <property type="entry name" value="Acyl_CoA_acyltransferase"/>
</dbReference>
<evidence type="ECO:0000259" key="1">
    <source>
        <dbReference type="PROSITE" id="PS51186"/>
    </source>
</evidence>
<protein>
    <submittedName>
        <fullName evidence="2">GCN5-related N-acetyltransferase</fullName>
    </submittedName>
</protein>
<dbReference type="SUPFAM" id="SSF55729">
    <property type="entry name" value="Acyl-CoA N-acyltransferases (Nat)"/>
    <property type="match status" value="1"/>
</dbReference>
<feature type="domain" description="N-acetyltransferase" evidence="1">
    <location>
        <begin position="3"/>
        <end position="150"/>
    </location>
</feature>
<name>B1XZY6_LEPCP</name>
<dbReference type="RefSeq" id="WP_012346874.1">
    <property type="nucleotide sequence ID" value="NC_010524.1"/>
</dbReference>
<dbReference type="PROSITE" id="PS51186">
    <property type="entry name" value="GNAT"/>
    <property type="match status" value="1"/>
</dbReference>
<dbReference type="Pfam" id="PF00583">
    <property type="entry name" value="Acetyltransf_1"/>
    <property type="match status" value="1"/>
</dbReference>
<dbReference type="EMBL" id="CP001013">
    <property type="protein sequence ID" value="ACB34113.1"/>
    <property type="molecule type" value="Genomic_DNA"/>
</dbReference>
<gene>
    <name evidence="2" type="ordered locus">Lcho_1846</name>
</gene>
<dbReference type="eggNOG" id="COG3153">
    <property type="taxonomic scope" value="Bacteria"/>
</dbReference>
<reference evidence="2 3" key="1">
    <citation type="submission" date="2008-03" db="EMBL/GenBank/DDBJ databases">
        <title>Complete sequence of Leptothrix cholodnii SP-6.</title>
        <authorList>
            <consortium name="US DOE Joint Genome Institute"/>
            <person name="Copeland A."/>
            <person name="Lucas S."/>
            <person name="Lapidus A."/>
            <person name="Glavina del Rio T."/>
            <person name="Dalin E."/>
            <person name="Tice H."/>
            <person name="Bruce D."/>
            <person name="Goodwin L."/>
            <person name="Pitluck S."/>
            <person name="Chertkov O."/>
            <person name="Brettin T."/>
            <person name="Detter J.C."/>
            <person name="Han C."/>
            <person name="Kuske C.R."/>
            <person name="Schmutz J."/>
            <person name="Larimer F."/>
            <person name="Land M."/>
            <person name="Hauser L."/>
            <person name="Kyrpides N."/>
            <person name="Lykidis A."/>
            <person name="Emerson D."/>
            <person name="Richardson P."/>
        </authorList>
    </citation>
    <scope>NUCLEOTIDE SEQUENCE [LARGE SCALE GENOMIC DNA]</scope>
    <source>
        <strain evidence="3">ATCC 51168 / LMG 8142 / SP-6</strain>
    </source>
</reference>
<dbReference type="AlphaFoldDB" id="B1XZY6"/>
<accession>B1XZY6</accession>
<dbReference type="OrthoDB" id="9797178at2"/>
<dbReference type="Proteomes" id="UP000001693">
    <property type="component" value="Chromosome"/>
</dbReference>
<dbReference type="CDD" id="cd04301">
    <property type="entry name" value="NAT_SF"/>
    <property type="match status" value="1"/>
</dbReference>
<dbReference type="InterPro" id="IPR050276">
    <property type="entry name" value="MshD_Acetyltransferase"/>
</dbReference>
<dbReference type="InterPro" id="IPR000182">
    <property type="entry name" value="GNAT_dom"/>
</dbReference>
<sequence length="175" mass="18816">MTITIRPEAPSDEDSIEQVTRRAFLTHPYSHQTEQFIIRALRADHALSVSLVAEDAGRIVGHVAISPVSVDDGSGGWYGLGPISVEPNLQRRGIGRSLMEKGLAELRKFGANGCVLVGDPAFYSRFGFANDPALVLEGIPKEFFLSLSFGTSSAHGNVQFHSAFRAEGSQDASSV</sequence>
<evidence type="ECO:0000313" key="2">
    <source>
        <dbReference type="EMBL" id="ACB34113.1"/>
    </source>
</evidence>